<comment type="caution">
    <text evidence="2">The sequence shown here is derived from an EMBL/GenBank/DDBJ whole genome shotgun (WGS) entry which is preliminary data.</text>
</comment>
<organism evidence="2 3">
    <name type="scientific">Candidatus Fischerbacteria bacterium RBG_13_37_8</name>
    <dbReference type="NCBI Taxonomy" id="1817863"/>
    <lineage>
        <taxon>Bacteria</taxon>
        <taxon>Candidatus Fischeribacteriota</taxon>
    </lineage>
</organism>
<dbReference type="Pfam" id="PF03031">
    <property type="entry name" value="NIF"/>
    <property type="match status" value="1"/>
</dbReference>
<dbReference type="STRING" id="1817863.A2Y62_12445"/>
<protein>
    <recommendedName>
        <fullName evidence="1">FCP1 homology domain-containing protein</fullName>
    </recommendedName>
</protein>
<reference evidence="2 3" key="1">
    <citation type="journal article" date="2016" name="Nat. Commun.">
        <title>Thousands of microbial genomes shed light on interconnected biogeochemical processes in an aquifer system.</title>
        <authorList>
            <person name="Anantharaman K."/>
            <person name="Brown C.T."/>
            <person name="Hug L.A."/>
            <person name="Sharon I."/>
            <person name="Castelle C.J."/>
            <person name="Probst A.J."/>
            <person name="Thomas B.C."/>
            <person name="Singh A."/>
            <person name="Wilkins M.J."/>
            <person name="Karaoz U."/>
            <person name="Brodie E.L."/>
            <person name="Williams K.H."/>
            <person name="Hubbard S.S."/>
            <person name="Banfield J.F."/>
        </authorList>
    </citation>
    <scope>NUCLEOTIDE SEQUENCE [LARGE SCALE GENOMIC DNA]</scope>
</reference>
<accession>A0A1F5VSN1</accession>
<dbReference type="InterPro" id="IPR023214">
    <property type="entry name" value="HAD_sf"/>
</dbReference>
<dbReference type="PROSITE" id="PS50969">
    <property type="entry name" value="FCP1"/>
    <property type="match status" value="1"/>
</dbReference>
<dbReference type="EMBL" id="MFGW01000093">
    <property type="protein sequence ID" value="OGF66379.1"/>
    <property type="molecule type" value="Genomic_DNA"/>
</dbReference>
<sequence>MNAMKDKLLILDIDETLIYASEMHLDFEPDFMIMPYYVYKRPHVDEFLIFCQEEFQVAIWTSGTEDYALAIINLLFPENYPLAFMFSRDRCTCRYDHGTGTYAWIKDLKKIKRKGYVLHNVLMIEDTPANLARQYGNVIPVTSFTGDPSDKELLQLIAFLDYIKTVDDVRTIEKRNWQNFLKTSANGKQSKGGNNVKE</sequence>
<dbReference type="InterPro" id="IPR036412">
    <property type="entry name" value="HAD-like_sf"/>
</dbReference>
<dbReference type="InterPro" id="IPR050365">
    <property type="entry name" value="TIM50"/>
</dbReference>
<dbReference type="InterPro" id="IPR004274">
    <property type="entry name" value="FCP1_dom"/>
</dbReference>
<dbReference type="PANTHER" id="PTHR12210">
    <property type="entry name" value="DULLARD PROTEIN PHOSPHATASE"/>
    <property type="match status" value="1"/>
</dbReference>
<dbReference type="AlphaFoldDB" id="A0A1F5VSN1"/>
<dbReference type="CDD" id="cd07521">
    <property type="entry name" value="HAD_FCP1-like"/>
    <property type="match status" value="1"/>
</dbReference>
<dbReference type="Proteomes" id="UP000178943">
    <property type="component" value="Unassembled WGS sequence"/>
</dbReference>
<evidence type="ECO:0000313" key="2">
    <source>
        <dbReference type="EMBL" id="OGF66379.1"/>
    </source>
</evidence>
<evidence type="ECO:0000259" key="1">
    <source>
        <dbReference type="PROSITE" id="PS50969"/>
    </source>
</evidence>
<gene>
    <name evidence="2" type="ORF">A2Y62_12445</name>
</gene>
<feature type="domain" description="FCP1 homology" evidence="1">
    <location>
        <begin position="2"/>
        <end position="163"/>
    </location>
</feature>
<dbReference type="Gene3D" id="3.40.50.1000">
    <property type="entry name" value="HAD superfamily/HAD-like"/>
    <property type="match status" value="1"/>
</dbReference>
<proteinExistence type="predicted"/>
<evidence type="ECO:0000313" key="3">
    <source>
        <dbReference type="Proteomes" id="UP000178943"/>
    </source>
</evidence>
<name>A0A1F5VSN1_9BACT</name>
<dbReference type="SMART" id="SM00577">
    <property type="entry name" value="CPDc"/>
    <property type="match status" value="1"/>
</dbReference>
<dbReference type="SUPFAM" id="SSF56784">
    <property type="entry name" value="HAD-like"/>
    <property type="match status" value="1"/>
</dbReference>